<dbReference type="Proteomes" id="UP000198885">
    <property type="component" value="Unassembled WGS sequence"/>
</dbReference>
<evidence type="ECO:0000256" key="1">
    <source>
        <dbReference type="SAM" id="MobiDB-lite"/>
    </source>
</evidence>
<dbReference type="AlphaFoldDB" id="A0A1H9TSP2"/>
<sequence>MIRTFAIASAAALFSTAAIAAPLDNPTATVPAEIDGLQLASAHETSAEDCEGAVIDGECTGTATEPMDDGAASQGDMSGSDVDSTVDPAVPDDVAGDDTDDDAGANVADSPSENLEEEDNGAD</sequence>
<feature type="compositionally biased region" description="Acidic residues" evidence="1">
    <location>
        <begin position="94"/>
        <end position="103"/>
    </location>
</feature>
<evidence type="ECO:0000256" key="2">
    <source>
        <dbReference type="SAM" id="SignalP"/>
    </source>
</evidence>
<dbReference type="STRING" id="641238.SAMN04490244_104358"/>
<accession>A0A1H9TSP2</accession>
<keyword evidence="2" id="KW-0732">Signal</keyword>
<dbReference type="RefSeq" id="WP_092692267.1">
    <property type="nucleotide sequence ID" value="NZ_CBDDGO010000004.1"/>
</dbReference>
<feature type="chain" id="PRO_5011629065" evidence="2">
    <location>
        <begin position="21"/>
        <end position="123"/>
    </location>
</feature>
<reference evidence="3 4" key="1">
    <citation type="submission" date="2016-10" db="EMBL/GenBank/DDBJ databases">
        <authorList>
            <person name="de Groot N.N."/>
        </authorList>
    </citation>
    <scope>NUCLEOTIDE SEQUENCE [LARGE SCALE GENOMIC DNA]</scope>
    <source>
        <strain evidence="3 4">DSM 23042</strain>
    </source>
</reference>
<keyword evidence="4" id="KW-1185">Reference proteome</keyword>
<gene>
    <name evidence="3" type="ORF">SAMN04490244_104358</name>
</gene>
<protein>
    <submittedName>
        <fullName evidence="3">Uncharacterized protein</fullName>
    </submittedName>
</protein>
<dbReference type="EMBL" id="FOGU01000004">
    <property type="protein sequence ID" value="SES00255.1"/>
    <property type="molecule type" value="Genomic_DNA"/>
</dbReference>
<evidence type="ECO:0000313" key="4">
    <source>
        <dbReference type="Proteomes" id="UP000198885"/>
    </source>
</evidence>
<feature type="compositionally biased region" description="Low complexity" evidence="1">
    <location>
        <begin position="80"/>
        <end position="93"/>
    </location>
</feature>
<proteinExistence type="predicted"/>
<name>A0A1H9TSP2_9RHOB</name>
<feature type="region of interest" description="Disordered" evidence="1">
    <location>
        <begin position="56"/>
        <end position="123"/>
    </location>
</feature>
<feature type="signal peptide" evidence="2">
    <location>
        <begin position="1"/>
        <end position="20"/>
    </location>
</feature>
<evidence type="ECO:0000313" key="3">
    <source>
        <dbReference type="EMBL" id="SES00255.1"/>
    </source>
</evidence>
<feature type="compositionally biased region" description="Acidic residues" evidence="1">
    <location>
        <begin position="114"/>
        <end position="123"/>
    </location>
</feature>
<organism evidence="3 4">
    <name type="scientific">Tranquillimonas rosea</name>
    <dbReference type="NCBI Taxonomy" id="641238"/>
    <lineage>
        <taxon>Bacteria</taxon>
        <taxon>Pseudomonadati</taxon>
        <taxon>Pseudomonadota</taxon>
        <taxon>Alphaproteobacteria</taxon>
        <taxon>Rhodobacterales</taxon>
        <taxon>Roseobacteraceae</taxon>
        <taxon>Tranquillimonas</taxon>
    </lineage>
</organism>